<feature type="transmembrane region" description="Helical" evidence="1">
    <location>
        <begin position="153"/>
        <end position="172"/>
    </location>
</feature>
<organism evidence="2 3">
    <name type="scientific">Candidatus Ureaplasma intestinipullorum</name>
    <dbReference type="NCBI Taxonomy" id="2838770"/>
    <lineage>
        <taxon>Bacteria</taxon>
        <taxon>Bacillati</taxon>
        <taxon>Mycoplasmatota</taxon>
        <taxon>Mycoplasmoidales</taxon>
        <taxon>Mycoplasmoidaceae</taxon>
        <taxon>Ureaplasma</taxon>
    </lineage>
</organism>
<evidence type="ECO:0000313" key="2">
    <source>
        <dbReference type="EMBL" id="MBU3830818.1"/>
    </source>
</evidence>
<gene>
    <name evidence="2" type="ORF">H9897_01535</name>
</gene>
<name>A0A9E2KXD6_9BACT</name>
<feature type="transmembrane region" description="Helical" evidence="1">
    <location>
        <begin position="266"/>
        <end position="288"/>
    </location>
</feature>
<feature type="transmembrane region" description="Helical" evidence="1">
    <location>
        <begin position="31"/>
        <end position="54"/>
    </location>
</feature>
<sequence length="583" mass="66570">MNNENRLNYLRDLEYHKFTLKLFGDFLKESVIFIVFWLLNGLMPIFICLISASIKQYGAYYVLGIGYITAFQLGYVQIGWVISIAILFVIKKIYASSKFNEANYSTLYFNAFITIVIVAISLVPLFFVPSYVYNLFANNHVNTIISQKVAENYIFGLLPYIFINVIMSFIIMNIHTKQGLKISLPLLIGSNFLIISFCALLSLLPNYSSVELTALMIGFSISIGSFISLIIIVAVSFFCGNIKDIFQRIHFPTFWMLFKSIFKQTVSILSIQIIKGIALIVLGNAISATMTMTSPMGYQLSRVVWYNYLYLIPFFAYGLGDAMMFYGMRKNIITTNKHININIWFLFIFAFIIEILIAIGLYFSIEPLSAFYVQYKEIDWNYINLNDVDLVYTINYLYDAGKIKLTPEALNSVLNLIKWCNNNPNNQLAVKLLHGMRVAIVEILSNNNMTGAGVSEYLLLNNKSYIYISLYAVGYSTALLINNTNLSSKHRYSNAFETCFLILMQIIVISSVVAMGVKLQSTSSTFPFLDAWSFPLAIAGIGSLFLYIVLYFTHLRKMKFKYDNSLISINDWNEETKERIVII</sequence>
<dbReference type="AlphaFoldDB" id="A0A9E2KXD6"/>
<feature type="transmembrane region" description="Helical" evidence="1">
    <location>
        <begin position="216"/>
        <end position="239"/>
    </location>
</feature>
<proteinExistence type="predicted"/>
<feature type="transmembrane region" description="Helical" evidence="1">
    <location>
        <begin position="60"/>
        <end position="90"/>
    </location>
</feature>
<evidence type="ECO:0000313" key="3">
    <source>
        <dbReference type="Proteomes" id="UP000824247"/>
    </source>
</evidence>
<keyword evidence="1" id="KW-0812">Transmembrane</keyword>
<keyword evidence="1" id="KW-1133">Transmembrane helix</keyword>
<feature type="transmembrane region" description="Helical" evidence="1">
    <location>
        <begin position="531"/>
        <end position="552"/>
    </location>
</feature>
<accession>A0A9E2KXD6</accession>
<protein>
    <submittedName>
        <fullName evidence="2">Uncharacterized protein</fullName>
    </submittedName>
</protein>
<feature type="transmembrane region" description="Helical" evidence="1">
    <location>
        <begin position="339"/>
        <end position="365"/>
    </location>
</feature>
<evidence type="ECO:0000256" key="1">
    <source>
        <dbReference type="SAM" id="Phobius"/>
    </source>
</evidence>
<dbReference type="Proteomes" id="UP000824247">
    <property type="component" value="Unassembled WGS sequence"/>
</dbReference>
<keyword evidence="1" id="KW-0472">Membrane</keyword>
<dbReference type="EMBL" id="JAHLFM010000023">
    <property type="protein sequence ID" value="MBU3830818.1"/>
    <property type="molecule type" value="Genomic_DNA"/>
</dbReference>
<reference evidence="2" key="2">
    <citation type="submission" date="2021-04" db="EMBL/GenBank/DDBJ databases">
        <authorList>
            <person name="Gilroy R."/>
        </authorList>
    </citation>
    <scope>NUCLEOTIDE SEQUENCE</scope>
    <source>
        <strain evidence="2">A5-1222</strain>
    </source>
</reference>
<feature type="transmembrane region" description="Helical" evidence="1">
    <location>
        <begin position="465"/>
        <end position="483"/>
    </location>
</feature>
<comment type="caution">
    <text evidence="2">The sequence shown here is derived from an EMBL/GenBank/DDBJ whole genome shotgun (WGS) entry which is preliminary data.</text>
</comment>
<feature type="transmembrane region" description="Helical" evidence="1">
    <location>
        <begin position="308"/>
        <end position="327"/>
    </location>
</feature>
<feature type="transmembrane region" description="Helical" evidence="1">
    <location>
        <begin position="495"/>
        <end position="519"/>
    </location>
</feature>
<feature type="transmembrane region" description="Helical" evidence="1">
    <location>
        <begin position="111"/>
        <end position="133"/>
    </location>
</feature>
<feature type="transmembrane region" description="Helical" evidence="1">
    <location>
        <begin position="184"/>
        <end position="204"/>
    </location>
</feature>
<reference evidence="2" key="1">
    <citation type="journal article" date="2021" name="PeerJ">
        <title>Extensive microbial diversity within the chicken gut microbiome revealed by metagenomics and culture.</title>
        <authorList>
            <person name="Gilroy R."/>
            <person name="Ravi A."/>
            <person name="Getino M."/>
            <person name="Pursley I."/>
            <person name="Horton D.L."/>
            <person name="Alikhan N.F."/>
            <person name="Baker D."/>
            <person name="Gharbi K."/>
            <person name="Hall N."/>
            <person name="Watson M."/>
            <person name="Adriaenssens E.M."/>
            <person name="Foster-Nyarko E."/>
            <person name="Jarju S."/>
            <person name="Secka A."/>
            <person name="Antonio M."/>
            <person name="Oren A."/>
            <person name="Chaudhuri R.R."/>
            <person name="La Ragione R."/>
            <person name="Hildebrand F."/>
            <person name="Pallen M.J."/>
        </authorList>
    </citation>
    <scope>NUCLEOTIDE SEQUENCE</scope>
    <source>
        <strain evidence="2">A5-1222</strain>
    </source>
</reference>